<name>A0A1N6VAY8_9ACTN</name>
<dbReference type="InterPro" id="IPR008979">
    <property type="entry name" value="Galactose-bd-like_sf"/>
</dbReference>
<dbReference type="Pfam" id="PF00754">
    <property type="entry name" value="F5_F8_type_C"/>
    <property type="match status" value="1"/>
</dbReference>
<evidence type="ECO:0000256" key="1">
    <source>
        <dbReference type="SAM" id="MobiDB-lite"/>
    </source>
</evidence>
<dbReference type="STRING" id="1198245.SAMN05444858_10443"/>
<organism evidence="3 4">
    <name type="scientific">Micromonospora avicenniae</name>
    <dbReference type="NCBI Taxonomy" id="1198245"/>
    <lineage>
        <taxon>Bacteria</taxon>
        <taxon>Bacillati</taxon>
        <taxon>Actinomycetota</taxon>
        <taxon>Actinomycetes</taxon>
        <taxon>Micromonosporales</taxon>
        <taxon>Micromonosporaceae</taxon>
        <taxon>Micromonospora</taxon>
    </lineage>
</organism>
<dbReference type="EMBL" id="FTNF01000004">
    <property type="protein sequence ID" value="SIQ74889.1"/>
    <property type="molecule type" value="Genomic_DNA"/>
</dbReference>
<feature type="region of interest" description="Disordered" evidence="1">
    <location>
        <begin position="1"/>
        <end position="46"/>
    </location>
</feature>
<dbReference type="SUPFAM" id="SSF49785">
    <property type="entry name" value="Galactose-binding domain-like"/>
    <property type="match status" value="1"/>
</dbReference>
<dbReference type="PANTHER" id="PTHR45713:SF6">
    <property type="entry name" value="F5_8 TYPE C DOMAIN-CONTAINING PROTEIN"/>
    <property type="match status" value="1"/>
</dbReference>
<dbReference type="PANTHER" id="PTHR45713">
    <property type="entry name" value="FTP DOMAIN-CONTAINING PROTEIN"/>
    <property type="match status" value="1"/>
</dbReference>
<proteinExistence type="predicted"/>
<feature type="compositionally biased region" description="Polar residues" evidence="1">
    <location>
        <begin position="30"/>
        <end position="41"/>
    </location>
</feature>
<dbReference type="SMART" id="SM00231">
    <property type="entry name" value="FA58C"/>
    <property type="match status" value="1"/>
</dbReference>
<dbReference type="InterPro" id="IPR051941">
    <property type="entry name" value="BG_Antigen-Binding_Lectin"/>
</dbReference>
<accession>A0A1N6VAY8</accession>
<keyword evidence="4" id="KW-1185">Reference proteome</keyword>
<dbReference type="Proteomes" id="UP000186004">
    <property type="component" value="Unassembled WGS sequence"/>
</dbReference>
<dbReference type="InterPro" id="IPR000421">
    <property type="entry name" value="FA58C"/>
</dbReference>
<evidence type="ECO:0000313" key="4">
    <source>
        <dbReference type="Proteomes" id="UP000186004"/>
    </source>
</evidence>
<reference evidence="3 4" key="1">
    <citation type="submission" date="2017-01" db="EMBL/GenBank/DDBJ databases">
        <authorList>
            <person name="Mah S.A."/>
            <person name="Swanson W.J."/>
            <person name="Moy G.W."/>
            <person name="Vacquier V.D."/>
        </authorList>
    </citation>
    <scope>NUCLEOTIDE SEQUENCE [LARGE SCALE GENOMIC DNA]</scope>
    <source>
        <strain evidence="3 4">DSM 45758</strain>
    </source>
</reference>
<protein>
    <submittedName>
        <fullName evidence="3">F5/8 type C domain-containing protein</fullName>
    </submittedName>
</protein>
<dbReference type="RefSeq" id="WP_076469408.1">
    <property type="nucleotide sequence ID" value="NZ_FTNF01000004.1"/>
</dbReference>
<dbReference type="PROSITE" id="PS50022">
    <property type="entry name" value="FA58C_3"/>
    <property type="match status" value="1"/>
</dbReference>
<gene>
    <name evidence="3" type="ORF">SAMN05444858_10443</name>
</gene>
<dbReference type="AlphaFoldDB" id="A0A1N6VAY8"/>
<dbReference type="Gene3D" id="2.60.120.260">
    <property type="entry name" value="Galactose-binding domain-like"/>
    <property type="match status" value="1"/>
</dbReference>
<dbReference type="OrthoDB" id="3884309at2"/>
<evidence type="ECO:0000313" key="3">
    <source>
        <dbReference type="EMBL" id="SIQ74889.1"/>
    </source>
</evidence>
<evidence type="ECO:0000259" key="2">
    <source>
        <dbReference type="PROSITE" id="PS50022"/>
    </source>
</evidence>
<sequence>MVQLPGWRPTPPVPGGGQPPGGNLAAGRPTAQSSQTQSYGSANVVDGDPDSYWESANNAFAQWVRVDLGAATTVGRVVLRLPPAATWSARTLSVQGSTDGDSWSDIVASAGRCFDPASGNQVTLSSPATATRYVRVHVTGNTGGPAGQLSQLEVYAA</sequence>
<feature type="domain" description="F5/8 type C" evidence="2">
    <location>
        <begin position="17"/>
        <end position="157"/>
    </location>
</feature>